<dbReference type="Proteomes" id="UP000240989">
    <property type="component" value="Unassembled WGS sequence"/>
</dbReference>
<accession>A0ABX5GYM6</accession>
<sequence length="430" mass="48886">MYLNRYFSHSVTPDILTLSNFSDAIVEMLSEYQGHSSLLINQDFEFIFCPKESIQYQATDSLTSQDLEHFDITPILTTSGMIKIRESDSNLIIKRHSLYDDKLTYENVNGLISANNDDDHLDNCDCHGAIFHAFYNEISIYGIANREECLSLIPASLQSNEKVVKSVMFETAMYRAFQRLNMSLVSNEIKCFVSLHELRNFTTFHHHNFDENIFSTVSAVVDSRSDYLMTLSKNWSSNFQTEKSYFSYALTKIAVEHNLSVNDVKDEAYRLSEEVAFSGHSLSPVRGGIYIGCSVDEQGSISIYTSETVNGKVERCYAQAGLTGIFAENIYEKDECLVGDSVHFKSKAFTHSQRSNGEYVGVFAQLTFKDKSQHHVFIDKKEIYELANISTSDTWNGVFFERMAIKSAIKQAIDSCNWSAKYCGNSTRYC</sequence>
<keyword evidence="2" id="KW-1185">Reference proteome</keyword>
<evidence type="ECO:0000313" key="2">
    <source>
        <dbReference type="Proteomes" id="UP000240989"/>
    </source>
</evidence>
<evidence type="ECO:0000313" key="1">
    <source>
        <dbReference type="EMBL" id="PSX03966.1"/>
    </source>
</evidence>
<comment type="caution">
    <text evidence="1">The sequence shown here is derived from an EMBL/GenBank/DDBJ whole genome shotgun (WGS) entry which is preliminary data.</text>
</comment>
<dbReference type="Pfam" id="PF03837">
    <property type="entry name" value="RecT"/>
    <property type="match status" value="1"/>
</dbReference>
<proteinExistence type="predicted"/>
<reference evidence="1 2" key="1">
    <citation type="submission" date="2018-01" db="EMBL/GenBank/DDBJ databases">
        <title>Whole genome sequencing of Histamine producing bacteria.</title>
        <authorList>
            <person name="Butler K."/>
        </authorList>
    </citation>
    <scope>NUCLEOTIDE SEQUENCE [LARGE SCALE GENOMIC DNA]</scope>
    <source>
        <strain evidence="1 2">A6-1</strain>
    </source>
</reference>
<gene>
    <name evidence="1" type="ORF">C0W27_20955</name>
</gene>
<dbReference type="EMBL" id="PYOU01000027">
    <property type="protein sequence ID" value="PSX03966.1"/>
    <property type="molecule type" value="Genomic_DNA"/>
</dbReference>
<protein>
    <submittedName>
        <fullName evidence="1">Uncharacterized protein</fullName>
    </submittedName>
</protein>
<dbReference type="InterPro" id="IPR018330">
    <property type="entry name" value="RecT_fam"/>
</dbReference>
<organism evidence="1 2">
    <name type="scientific">Photobacterium angustum</name>
    <dbReference type="NCBI Taxonomy" id="661"/>
    <lineage>
        <taxon>Bacteria</taxon>
        <taxon>Pseudomonadati</taxon>
        <taxon>Pseudomonadota</taxon>
        <taxon>Gammaproteobacteria</taxon>
        <taxon>Vibrionales</taxon>
        <taxon>Vibrionaceae</taxon>
        <taxon>Photobacterium</taxon>
    </lineage>
</organism>
<name>A0ABX5GYM6_PHOAN</name>
<dbReference type="RefSeq" id="WP_045152800.1">
    <property type="nucleotide sequence ID" value="NZ_JZSW01000007.1"/>
</dbReference>